<dbReference type="FunFam" id="1.20.1250.20:FF:000134">
    <property type="entry name" value="MFS sugar transporter protein"/>
    <property type="match status" value="1"/>
</dbReference>
<keyword evidence="5 8" id="KW-1133">Transmembrane helix</keyword>
<dbReference type="PROSITE" id="PS00216">
    <property type="entry name" value="SUGAR_TRANSPORT_1"/>
    <property type="match status" value="1"/>
</dbReference>
<feature type="transmembrane region" description="Helical" evidence="8">
    <location>
        <begin position="77"/>
        <end position="96"/>
    </location>
</feature>
<dbReference type="STRING" id="1555241.A0A4P9X1H5"/>
<evidence type="ECO:0000256" key="4">
    <source>
        <dbReference type="ARBA" id="ARBA00022692"/>
    </source>
</evidence>
<dbReference type="Gene3D" id="1.20.1250.20">
    <property type="entry name" value="MFS general substrate transporter like domains"/>
    <property type="match status" value="1"/>
</dbReference>
<feature type="transmembrane region" description="Helical" evidence="8">
    <location>
        <begin position="170"/>
        <end position="191"/>
    </location>
</feature>
<keyword evidence="13" id="KW-1185">Reference proteome</keyword>
<reference evidence="10" key="3">
    <citation type="submission" date="2018-08" db="EMBL/GenBank/DDBJ databases">
        <title>Leveraging single-cell genomics to expand the Fungal Tree of Life.</title>
        <authorList>
            <consortium name="DOE Joint Genome Institute"/>
            <person name="Ahrendt S.R."/>
            <person name="Quandt C.A."/>
            <person name="Ciobanu D."/>
            <person name="Clum A."/>
            <person name="Salamov A."/>
            <person name="Andreopoulos B."/>
            <person name="Cheng J.-F."/>
            <person name="Woyke T."/>
            <person name="Pelin A."/>
            <person name="Henrissat B."/>
            <person name="Reynolds N."/>
            <person name="Benny G.L."/>
            <person name="Smith M.E."/>
            <person name="James T.Y."/>
            <person name="Grigoriev I.V."/>
        </authorList>
    </citation>
    <scope>NUCLEOTIDE SEQUENCE</scope>
    <source>
        <strain evidence="10">ATCC 52028</strain>
    </source>
</reference>
<dbReference type="OrthoDB" id="4044674at2759"/>
<dbReference type="SUPFAM" id="SSF103473">
    <property type="entry name" value="MFS general substrate transporter"/>
    <property type="match status" value="1"/>
</dbReference>
<evidence type="ECO:0000256" key="3">
    <source>
        <dbReference type="ARBA" id="ARBA00022448"/>
    </source>
</evidence>
<feature type="transmembrane region" description="Helical" evidence="8">
    <location>
        <begin position="416"/>
        <end position="439"/>
    </location>
</feature>
<keyword evidence="6 8" id="KW-0472">Membrane</keyword>
<dbReference type="InterPro" id="IPR005829">
    <property type="entry name" value="Sugar_transporter_CS"/>
</dbReference>
<feature type="domain" description="Major facilitator superfamily (MFS) profile" evidence="9">
    <location>
        <begin position="1"/>
        <end position="443"/>
    </location>
</feature>
<feature type="transmembrane region" description="Helical" evidence="8">
    <location>
        <begin position="298"/>
        <end position="316"/>
    </location>
</feature>
<evidence type="ECO:0000313" key="11">
    <source>
        <dbReference type="EMBL" id="RKO99716.1"/>
    </source>
</evidence>
<feature type="transmembrane region" description="Helical" evidence="8">
    <location>
        <begin position="51"/>
        <end position="70"/>
    </location>
</feature>
<dbReference type="EMBL" id="ML014262">
    <property type="protein sequence ID" value="RKO99716.1"/>
    <property type="molecule type" value="Genomic_DNA"/>
</dbReference>
<dbReference type="InterPro" id="IPR050360">
    <property type="entry name" value="MFS_Sugar_Transporters"/>
</dbReference>
<evidence type="ECO:0000313" key="12">
    <source>
        <dbReference type="Proteomes" id="UP000268535"/>
    </source>
</evidence>
<feature type="transmembrane region" description="Helical" evidence="8">
    <location>
        <begin position="323"/>
        <end position="345"/>
    </location>
</feature>
<dbReference type="PANTHER" id="PTHR48022:SF2">
    <property type="entry name" value="PLASTIDIC GLUCOSE TRANSPORTER 4"/>
    <property type="match status" value="1"/>
</dbReference>
<dbReference type="Proteomes" id="UP000268535">
    <property type="component" value="Unassembled WGS sequence"/>
</dbReference>
<feature type="transmembrane region" description="Helical" evidence="8">
    <location>
        <begin position="102"/>
        <end position="124"/>
    </location>
</feature>
<reference evidence="11" key="2">
    <citation type="submission" date="2018-04" db="EMBL/GenBank/DDBJ databases">
        <title>Leveraging single-cell genomics to expand the Fungal Tree of Life.</title>
        <authorList>
            <consortium name="DOE Joint Genome Institute"/>
            <person name="Ahrendt S.R."/>
            <person name="Quandt C.A."/>
            <person name="Ciobanu D."/>
            <person name="Clum A."/>
            <person name="Salamov A."/>
            <person name="Andreopoulos B."/>
            <person name="Cheng J.-F."/>
            <person name="Woyke T."/>
            <person name="Pelin A."/>
            <person name="Henrissat B."/>
            <person name="Benny G.L."/>
            <person name="Smith M.E."/>
            <person name="James T.Y."/>
            <person name="Grigoriev I.V."/>
        </authorList>
    </citation>
    <scope>NUCLEOTIDE SEQUENCE</scope>
    <source>
        <strain evidence="11">ATCC 52028</strain>
    </source>
</reference>
<gene>
    <name evidence="10" type="ORF">CAUPRSCDRAFT_6156</name>
    <name evidence="11" type="ORF">CXG81DRAFT_14130</name>
</gene>
<evidence type="ECO:0000313" key="13">
    <source>
        <dbReference type="Proteomes" id="UP000274922"/>
    </source>
</evidence>
<dbReference type="PRINTS" id="PR00171">
    <property type="entry name" value="SUGRTRNSPORT"/>
</dbReference>
<dbReference type="AlphaFoldDB" id="A0A4P9X1H5"/>
<dbReference type="InterPro" id="IPR003663">
    <property type="entry name" value="Sugar/inositol_transpt"/>
</dbReference>
<dbReference type="InterPro" id="IPR036259">
    <property type="entry name" value="MFS_trans_sf"/>
</dbReference>
<evidence type="ECO:0000256" key="1">
    <source>
        <dbReference type="ARBA" id="ARBA00004141"/>
    </source>
</evidence>
<evidence type="ECO:0000256" key="6">
    <source>
        <dbReference type="ARBA" id="ARBA00023136"/>
    </source>
</evidence>
<dbReference type="PANTHER" id="PTHR48022">
    <property type="entry name" value="PLASTIDIC GLUCOSE TRANSPORTER 4"/>
    <property type="match status" value="1"/>
</dbReference>
<dbReference type="PROSITE" id="PS00217">
    <property type="entry name" value="SUGAR_TRANSPORT_2"/>
    <property type="match status" value="1"/>
</dbReference>
<dbReference type="GO" id="GO:0005351">
    <property type="term" value="F:carbohydrate:proton symporter activity"/>
    <property type="evidence" value="ECO:0007669"/>
    <property type="project" value="TreeGrafter"/>
</dbReference>
<proteinExistence type="inferred from homology"/>
<organism evidence="10 12">
    <name type="scientific">Caulochytrium protostelioides</name>
    <dbReference type="NCBI Taxonomy" id="1555241"/>
    <lineage>
        <taxon>Eukaryota</taxon>
        <taxon>Fungi</taxon>
        <taxon>Fungi incertae sedis</taxon>
        <taxon>Chytridiomycota</taxon>
        <taxon>Chytridiomycota incertae sedis</taxon>
        <taxon>Chytridiomycetes</taxon>
        <taxon>Caulochytriales</taxon>
        <taxon>Caulochytriaceae</taxon>
        <taxon>Caulochytrium</taxon>
    </lineage>
</organism>
<dbReference type="NCBIfam" id="TIGR00879">
    <property type="entry name" value="SP"/>
    <property type="match status" value="1"/>
</dbReference>
<dbReference type="EMBL" id="ML009196">
    <property type="protein sequence ID" value="RKO97676.1"/>
    <property type="molecule type" value="Genomic_DNA"/>
</dbReference>
<comment type="similarity">
    <text evidence="2 7">Belongs to the major facilitator superfamily. Sugar transporter (TC 2.A.1.1) family.</text>
</comment>
<accession>A0A4P9X1H5</accession>
<reference evidence="12 13" key="1">
    <citation type="journal article" date="2018" name="Nat. Microbiol.">
        <title>Leveraging single-cell genomics to expand the fungal tree of life.</title>
        <authorList>
            <person name="Ahrendt S.R."/>
            <person name="Quandt C.A."/>
            <person name="Ciobanu D."/>
            <person name="Clum A."/>
            <person name="Salamov A."/>
            <person name="Andreopoulos B."/>
            <person name="Cheng J.F."/>
            <person name="Woyke T."/>
            <person name="Pelin A."/>
            <person name="Henrissat B."/>
            <person name="Reynolds N.K."/>
            <person name="Benny G.L."/>
            <person name="Smith M.E."/>
            <person name="James T.Y."/>
            <person name="Grigoriev I.V."/>
        </authorList>
    </citation>
    <scope>NUCLEOTIDE SEQUENCE [LARGE SCALE GENOMIC DNA]</scope>
    <source>
        <strain evidence="12 13">ATCC 52028</strain>
    </source>
</reference>
<evidence type="ECO:0000313" key="10">
    <source>
        <dbReference type="EMBL" id="RKO97676.1"/>
    </source>
</evidence>
<feature type="transmembrane region" description="Helical" evidence="8">
    <location>
        <begin position="136"/>
        <end position="158"/>
    </location>
</feature>
<evidence type="ECO:0000256" key="7">
    <source>
        <dbReference type="RuleBase" id="RU003346"/>
    </source>
</evidence>
<dbReference type="InterPro" id="IPR005828">
    <property type="entry name" value="MFS_sugar_transport-like"/>
</dbReference>
<protein>
    <submittedName>
        <fullName evidence="10">General substrate transporter</fullName>
    </submittedName>
</protein>
<feature type="transmembrane region" description="Helical" evidence="8">
    <location>
        <begin position="351"/>
        <end position="377"/>
    </location>
</feature>
<evidence type="ECO:0000256" key="8">
    <source>
        <dbReference type="SAM" id="Phobius"/>
    </source>
</evidence>
<keyword evidence="3 7" id="KW-0813">Transport</keyword>
<sequence>MAGFLFGYEVGIVDQVLAMPAFGLRFGLKEISPVTGKIVATAAESDRSGTITSVFMLGCIFGSAAASISTDRIGRRWTLMLGCLLFMFGVALQSFANVIATLLAGRVISGIGVGFMSAAAPLYISETAPSEVRGTYVSLYQLMITFGILVASIVNTVIMATMTGEAEWRLALGLQLVSSGLLTALLLFTPFSPRWLMSRGREEDALAALARLRGATESTPEVLEEWEDVRANVAFEQRVGQATWGELLKPGIRNRVAIGVTLQVFQQLTGINIILYYAATLFQRMGFSHQQASTTLPIANAAINLLATFPGMYLVERAGRRSLLLYGGYIIGFAHALVTLFIGLSGANPSMAWGAMVGVLLFTVAFASTWGPIVWVYQSEIFPLRVRGRASACSTMTNWVAGTVLARITLPIQDHIGHYVYLIFASAGVAMGTFVFFFVPETKGLQLEEMDAIFGVPQGGVDVEYVESFNYDPKKFAAVEQDAH</sequence>
<dbReference type="InterPro" id="IPR020846">
    <property type="entry name" value="MFS_dom"/>
</dbReference>
<evidence type="ECO:0000256" key="2">
    <source>
        <dbReference type="ARBA" id="ARBA00010992"/>
    </source>
</evidence>
<dbReference type="Pfam" id="PF00083">
    <property type="entry name" value="Sugar_tr"/>
    <property type="match status" value="1"/>
</dbReference>
<dbReference type="Proteomes" id="UP000274922">
    <property type="component" value="Unassembled WGS sequence"/>
</dbReference>
<comment type="subcellular location">
    <subcellularLocation>
        <location evidence="1">Membrane</location>
        <topology evidence="1">Multi-pass membrane protein</topology>
    </subcellularLocation>
</comment>
<evidence type="ECO:0000259" key="9">
    <source>
        <dbReference type="PROSITE" id="PS50850"/>
    </source>
</evidence>
<evidence type="ECO:0000256" key="5">
    <source>
        <dbReference type="ARBA" id="ARBA00022989"/>
    </source>
</evidence>
<keyword evidence="4 8" id="KW-0812">Transmembrane</keyword>
<dbReference type="PROSITE" id="PS50850">
    <property type="entry name" value="MFS"/>
    <property type="match status" value="1"/>
</dbReference>
<dbReference type="GO" id="GO:0016020">
    <property type="term" value="C:membrane"/>
    <property type="evidence" value="ECO:0007669"/>
    <property type="project" value="UniProtKB-SubCell"/>
</dbReference>
<feature type="transmembrane region" description="Helical" evidence="8">
    <location>
        <begin position="256"/>
        <end position="278"/>
    </location>
</feature>
<name>A0A4P9X1H5_9FUNG</name>